<keyword evidence="2" id="KW-0547">Nucleotide-binding</keyword>
<dbReference type="Pfam" id="PF03764">
    <property type="entry name" value="EFG_IV"/>
    <property type="match status" value="1"/>
</dbReference>
<dbReference type="Gene3D" id="3.30.230.10">
    <property type="match status" value="1"/>
</dbReference>
<evidence type="ECO:0000313" key="7">
    <source>
        <dbReference type="EMBL" id="GMS97250.1"/>
    </source>
</evidence>
<dbReference type="Gene3D" id="3.30.70.240">
    <property type="match status" value="1"/>
</dbReference>
<dbReference type="GO" id="GO:1990904">
    <property type="term" value="C:ribonucleoprotein complex"/>
    <property type="evidence" value="ECO:0007669"/>
    <property type="project" value="TreeGrafter"/>
</dbReference>
<protein>
    <recommendedName>
        <fullName evidence="6">Translation elongation factor EFG/EF2 domain-containing protein</fullName>
    </recommendedName>
</protein>
<evidence type="ECO:0000313" key="8">
    <source>
        <dbReference type="Proteomes" id="UP001432027"/>
    </source>
</evidence>
<sequence length="130" mass="14512">AEKYAYDSAEARKIWCFGPDVTGPNILVDVTKGLQYLNEVKDAVVAGFQWATRDGVLCEENMRGIRFNMHDVTLFSDAIHRGSGQIIPTIRRVLYASVLTAKPRLLEPIYLVEIQCPKQAVGGIYGVLNR</sequence>
<evidence type="ECO:0000256" key="5">
    <source>
        <dbReference type="ARBA" id="ARBA00023134"/>
    </source>
</evidence>
<dbReference type="GO" id="GO:0003746">
    <property type="term" value="F:translation elongation factor activity"/>
    <property type="evidence" value="ECO:0007669"/>
    <property type="project" value="UniProtKB-KW"/>
</dbReference>
<evidence type="ECO:0000256" key="2">
    <source>
        <dbReference type="ARBA" id="ARBA00022741"/>
    </source>
</evidence>
<dbReference type="GO" id="GO:0005829">
    <property type="term" value="C:cytosol"/>
    <property type="evidence" value="ECO:0007669"/>
    <property type="project" value="TreeGrafter"/>
</dbReference>
<dbReference type="InterPro" id="IPR005517">
    <property type="entry name" value="Transl_elong_EFG/EF2_IV"/>
</dbReference>
<dbReference type="SMART" id="SM00889">
    <property type="entry name" value="EFG_IV"/>
    <property type="match status" value="1"/>
</dbReference>
<proteinExistence type="predicted"/>
<feature type="domain" description="Translation elongation factor EFG/EF2" evidence="6">
    <location>
        <begin position="3"/>
        <end position="102"/>
    </location>
</feature>
<dbReference type="SUPFAM" id="SSF54211">
    <property type="entry name" value="Ribosomal protein S5 domain 2-like"/>
    <property type="match status" value="1"/>
</dbReference>
<evidence type="ECO:0000256" key="4">
    <source>
        <dbReference type="ARBA" id="ARBA00022917"/>
    </source>
</evidence>
<keyword evidence="3" id="KW-0251">Elongation factor</keyword>
<evidence type="ECO:0000256" key="1">
    <source>
        <dbReference type="ARBA" id="ARBA00022490"/>
    </source>
</evidence>
<dbReference type="GO" id="GO:0003924">
    <property type="term" value="F:GTPase activity"/>
    <property type="evidence" value="ECO:0007669"/>
    <property type="project" value="TreeGrafter"/>
</dbReference>
<evidence type="ECO:0000259" key="6">
    <source>
        <dbReference type="SMART" id="SM00889"/>
    </source>
</evidence>
<keyword evidence="4" id="KW-0648">Protein biosynthesis</keyword>
<keyword evidence="5" id="KW-0342">GTP-binding</keyword>
<dbReference type="Proteomes" id="UP001432027">
    <property type="component" value="Unassembled WGS sequence"/>
</dbReference>
<organism evidence="7 8">
    <name type="scientific">Pristionchus entomophagus</name>
    <dbReference type="NCBI Taxonomy" id="358040"/>
    <lineage>
        <taxon>Eukaryota</taxon>
        <taxon>Metazoa</taxon>
        <taxon>Ecdysozoa</taxon>
        <taxon>Nematoda</taxon>
        <taxon>Chromadorea</taxon>
        <taxon>Rhabditida</taxon>
        <taxon>Rhabditina</taxon>
        <taxon>Diplogasteromorpha</taxon>
        <taxon>Diplogasteroidea</taxon>
        <taxon>Neodiplogasteridae</taxon>
        <taxon>Pristionchus</taxon>
    </lineage>
</organism>
<dbReference type="InterPro" id="IPR020568">
    <property type="entry name" value="Ribosomal_Su5_D2-typ_SF"/>
</dbReference>
<dbReference type="PANTHER" id="PTHR42908">
    <property type="entry name" value="TRANSLATION ELONGATION FACTOR-RELATED"/>
    <property type="match status" value="1"/>
</dbReference>
<evidence type="ECO:0000256" key="3">
    <source>
        <dbReference type="ARBA" id="ARBA00022768"/>
    </source>
</evidence>
<feature type="non-terminal residue" evidence="7">
    <location>
        <position position="130"/>
    </location>
</feature>
<keyword evidence="1" id="KW-0963">Cytoplasm</keyword>
<dbReference type="GO" id="GO:0043022">
    <property type="term" value="F:ribosome binding"/>
    <property type="evidence" value="ECO:0007669"/>
    <property type="project" value="TreeGrafter"/>
</dbReference>
<dbReference type="EMBL" id="BTSX01000004">
    <property type="protein sequence ID" value="GMS97250.1"/>
    <property type="molecule type" value="Genomic_DNA"/>
</dbReference>
<dbReference type="PANTHER" id="PTHR42908:SF10">
    <property type="entry name" value="EUKARYOTIC TRANSLATION ELONGATION FACTOR 2"/>
    <property type="match status" value="1"/>
</dbReference>
<gene>
    <name evidence="7" type="ORF">PENTCL1PPCAC_19425</name>
</gene>
<comment type="caution">
    <text evidence="7">The sequence shown here is derived from an EMBL/GenBank/DDBJ whole genome shotgun (WGS) entry which is preliminary data.</text>
</comment>
<dbReference type="GO" id="GO:0005525">
    <property type="term" value="F:GTP binding"/>
    <property type="evidence" value="ECO:0007669"/>
    <property type="project" value="UniProtKB-KW"/>
</dbReference>
<accession>A0AAV5TRY3</accession>
<dbReference type="AlphaFoldDB" id="A0AAV5TRY3"/>
<reference evidence="7" key="1">
    <citation type="submission" date="2023-10" db="EMBL/GenBank/DDBJ databases">
        <title>Genome assembly of Pristionchus species.</title>
        <authorList>
            <person name="Yoshida K."/>
            <person name="Sommer R.J."/>
        </authorList>
    </citation>
    <scope>NUCLEOTIDE SEQUENCE</scope>
    <source>
        <strain evidence="7">RS0144</strain>
    </source>
</reference>
<dbReference type="CDD" id="cd01681">
    <property type="entry name" value="aeEF2_snRNP_like_IV"/>
    <property type="match status" value="1"/>
</dbReference>
<keyword evidence="8" id="KW-1185">Reference proteome</keyword>
<name>A0AAV5TRY3_9BILA</name>
<dbReference type="InterPro" id="IPR014721">
    <property type="entry name" value="Ribsml_uS5_D2-typ_fold_subgr"/>
</dbReference>
<feature type="non-terminal residue" evidence="7">
    <location>
        <position position="1"/>
    </location>
</feature>